<dbReference type="Pfam" id="PF05649">
    <property type="entry name" value="Peptidase_M13_N"/>
    <property type="match status" value="1"/>
</dbReference>
<dbReference type="GO" id="GO:0016485">
    <property type="term" value="P:protein processing"/>
    <property type="evidence" value="ECO:0007669"/>
    <property type="project" value="TreeGrafter"/>
</dbReference>
<evidence type="ECO:0000256" key="7">
    <source>
        <dbReference type="ARBA" id="ARBA00023049"/>
    </source>
</evidence>
<dbReference type="EMBL" id="JACCJZ010000014">
    <property type="protein sequence ID" value="NYZ62665.1"/>
    <property type="molecule type" value="Genomic_DNA"/>
</dbReference>
<comment type="similarity">
    <text evidence="2">Belongs to the peptidase M13 family.</text>
</comment>
<keyword evidence="4" id="KW-0479">Metal-binding</keyword>
<dbReference type="InterPro" id="IPR042089">
    <property type="entry name" value="Peptidase_M13_dom_2"/>
</dbReference>
<protein>
    <submittedName>
        <fullName evidence="11">M13 family metallopeptidase</fullName>
    </submittedName>
</protein>
<evidence type="ECO:0000259" key="10">
    <source>
        <dbReference type="Pfam" id="PF05649"/>
    </source>
</evidence>
<feature type="signal peptide" evidence="8">
    <location>
        <begin position="1"/>
        <end position="29"/>
    </location>
</feature>
<evidence type="ECO:0000313" key="11">
    <source>
        <dbReference type="EMBL" id="NYZ62665.1"/>
    </source>
</evidence>
<dbReference type="InterPro" id="IPR018497">
    <property type="entry name" value="Peptidase_M13_C"/>
</dbReference>
<dbReference type="PRINTS" id="PR00786">
    <property type="entry name" value="NEPRILYSIN"/>
</dbReference>
<evidence type="ECO:0000256" key="8">
    <source>
        <dbReference type="SAM" id="SignalP"/>
    </source>
</evidence>
<evidence type="ECO:0000313" key="12">
    <source>
        <dbReference type="Proteomes" id="UP000589896"/>
    </source>
</evidence>
<dbReference type="PANTHER" id="PTHR11733">
    <property type="entry name" value="ZINC METALLOPROTEASE FAMILY M13 NEPRILYSIN-RELATED"/>
    <property type="match status" value="1"/>
</dbReference>
<evidence type="ECO:0000256" key="5">
    <source>
        <dbReference type="ARBA" id="ARBA00022801"/>
    </source>
</evidence>
<keyword evidence="12" id="KW-1185">Reference proteome</keyword>
<keyword evidence="3" id="KW-0645">Protease</keyword>
<feature type="chain" id="PRO_5030746531" evidence="8">
    <location>
        <begin position="30"/>
        <end position="675"/>
    </location>
</feature>
<dbReference type="GO" id="GO:0046872">
    <property type="term" value="F:metal ion binding"/>
    <property type="evidence" value="ECO:0007669"/>
    <property type="project" value="UniProtKB-KW"/>
</dbReference>
<dbReference type="InterPro" id="IPR000718">
    <property type="entry name" value="Peptidase_M13"/>
</dbReference>
<evidence type="ECO:0000256" key="4">
    <source>
        <dbReference type="ARBA" id="ARBA00022723"/>
    </source>
</evidence>
<sequence length="675" mass="73348">MPILHTFARPALLAASITLLVGLSADADAQQRRRAAAPKAPPPVTACSDLYTFVNTSWLEANVLVAGQGTRSAFGELQATALQQQHDLLNAAMQAPQNDLQRLLGDFWASGLDEAAVEADGARPIAPLLARIDGIRRNRDVAPAIAALHQVGIPVLFKFGAEVDVDDLSRHLGYFAQGGLGLPDPAYYSRGDARTQEIVAQYTQYVRNILTLAGTPEARLEADTALVIDLERRIAAVSRPNAELRDPRSQYALVATADLGKQYRRLQLGEFLAAQGVQAEQVSLANPALFQHLDLLVNSLKPEQWKAYLRFHIGDAMAPYLSKSFRDAEFDFHGRILRGENAQPTRQQLVLGAINRAAGPMLAREYVGRHLPDATRSRAETIAGQVRDALARSVERSTWMSDAAKAEATAKVANLKLEIGAPVEDIDFTMPPMGRGSFGGNMLIASTWRHAQEMRRIGQPNAARRWDVLPQSPALAYDPAQNRLIVSAAVLQPPVLDTAGDPASHYGTFGALVGHELSRAVDVKGKFVDSREAVRTWWTPADDAAWLQATDRLVAQYNAYPYPGLSAVNVDGARTRDENAADLAGVELAWDALLRASPELAKDGREAFFRGWAQMWRQQVASDSATRAAATAPQAPGQWRANGPVSNLPAFSETFACKAGDAMMRPAADQVSIWR</sequence>
<keyword evidence="8" id="KW-0732">Signal</keyword>
<comment type="cofactor">
    <cofactor evidence="1">
        <name>Zn(2+)</name>
        <dbReference type="ChEBI" id="CHEBI:29105"/>
    </cofactor>
</comment>
<dbReference type="Gene3D" id="3.40.390.10">
    <property type="entry name" value="Collagenase (Catalytic Domain)"/>
    <property type="match status" value="1"/>
</dbReference>
<evidence type="ECO:0000256" key="6">
    <source>
        <dbReference type="ARBA" id="ARBA00022833"/>
    </source>
</evidence>
<keyword evidence="6" id="KW-0862">Zinc</keyword>
<comment type="caution">
    <text evidence="11">The sequence shown here is derived from an EMBL/GenBank/DDBJ whole genome shotgun (WGS) entry which is preliminary data.</text>
</comment>
<feature type="domain" description="Peptidase M13 C-terminal" evidence="9">
    <location>
        <begin position="477"/>
        <end position="668"/>
    </location>
</feature>
<dbReference type="Proteomes" id="UP000589896">
    <property type="component" value="Unassembled WGS sequence"/>
</dbReference>
<dbReference type="GO" id="GO:0005886">
    <property type="term" value="C:plasma membrane"/>
    <property type="evidence" value="ECO:0007669"/>
    <property type="project" value="TreeGrafter"/>
</dbReference>
<accession>A0A7Z0QTC0</accession>
<keyword evidence="7" id="KW-0482">Metalloprotease</keyword>
<evidence type="ECO:0000256" key="3">
    <source>
        <dbReference type="ARBA" id="ARBA00022670"/>
    </source>
</evidence>
<keyword evidence="5" id="KW-0378">Hydrolase</keyword>
<name>A0A7Z0QTC0_9GAMM</name>
<proteinExistence type="inferred from homology"/>
<evidence type="ECO:0000256" key="2">
    <source>
        <dbReference type="ARBA" id="ARBA00007357"/>
    </source>
</evidence>
<reference evidence="11 12" key="1">
    <citation type="submission" date="2020-07" db="EMBL/GenBank/DDBJ databases">
        <title>isolation of Luteimonas sp. SJ-16.</title>
        <authorList>
            <person name="Huang X.-X."/>
            <person name="Xu L."/>
            <person name="Sun J.-Q."/>
        </authorList>
    </citation>
    <scope>NUCLEOTIDE SEQUENCE [LARGE SCALE GENOMIC DNA]</scope>
    <source>
        <strain evidence="11 12">SJ-16</strain>
    </source>
</reference>
<dbReference type="Gene3D" id="1.10.1380.10">
    <property type="entry name" value="Neutral endopeptidase , domain2"/>
    <property type="match status" value="1"/>
</dbReference>
<dbReference type="InterPro" id="IPR024079">
    <property type="entry name" value="MetalloPept_cat_dom_sf"/>
</dbReference>
<evidence type="ECO:0000259" key="9">
    <source>
        <dbReference type="Pfam" id="PF01431"/>
    </source>
</evidence>
<dbReference type="CDD" id="cd08662">
    <property type="entry name" value="M13"/>
    <property type="match status" value="1"/>
</dbReference>
<dbReference type="Pfam" id="PF01431">
    <property type="entry name" value="Peptidase_M13"/>
    <property type="match status" value="1"/>
</dbReference>
<organism evidence="11 12">
    <name type="scientific">Luteimonas deserti</name>
    <dbReference type="NCBI Taxonomy" id="2752306"/>
    <lineage>
        <taxon>Bacteria</taxon>
        <taxon>Pseudomonadati</taxon>
        <taxon>Pseudomonadota</taxon>
        <taxon>Gammaproteobacteria</taxon>
        <taxon>Lysobacterales</taxon>
        <taxon>Lysobacteraceae</taxon>
        <taxon>Luteimonas</taxon>
    </lineage>
</organism>
<feature type="domain" description="Peptidase M13 N-terminal" evidence="10">
    <location>
        <begin position="47"/>
        <end position="422"/>
    </location>
</feature>
<dbReference type="PANTHER" id="PTHR11733:SF167">
    <property type="entry name" value="FI17812P1-RELATED"/>
    <property type="match status" value="1"/>
</dbReference>
<dbReference type="InterPro" id="IPR008753">
    <property type="entry name" value="Peptidase_M13_N"/>
</dbReference>
<gene>
    <name evidence="11" type="ORF">H0E82_07775</name>
</gene>
<dbReference type="RefSeq" id="WP_180544894.1">
    <property type="nucleotide sequence ID" value="NZ_JACCJZ010000014.1"/>
</dbReference>
<dbReference type="AlphaFoldDB" id="A0A7Z0QTC0"/>
<evidence type="ECO:0000256" key="1">
    <source>
        <dbReference type="ARBA" id="ARBA00001947"/>
    </source>
</evidence>
<dbReference type="SUPFAM" id="SSF55486">
    <property type="entry name" value="Metalloproteases ('zincins'), catalytic domain"/>
    <property type="match status" value="1"/>
</dbReference>
<dbReference type="PROSITE" id="PS51885">
    <property type="entry name" value="NEPRILYSIN"/>
    <property type="match status" value="1"/>
</dbReference>
<dbReference type="GO" id="GO:0004222">
    <property type="term" value="F:metalloendopeptidase activity"/>
    <property type="evidence" value="ECO:0007669"/>
    <property type="project" value="InterPro"/>
</dbReference>